<protein>
    <recommendedName>
        <fullName evidence="3">MarR family protein</fullName>
    </recommendedName>
</protein>
<name>A0ABU7LJT6_9NOCA</name>
<proteinExistence type="predicted"/>
<organism evidence="1 2">
    <name type="scientific">Rhodococcus artemisiae</name>
    <dbReference type="NCBI Taxonomy" id="714159"/>
    <lineage>
        <taxon>Bacteria</taxon>
        <taxon>Bacillati</taxon>
        <taxon>Actinomycetota</taxon>
        <taxon>Actinomycetes</taxon>
        <taxon>Mycobacteriales</taxon>
        <taxon>Nocardiaceae</taxon>
        <taxon>Rhodococcus</taxon>
    </lineage>
</organism>
<dbReference type="RefSeq" id="WP_330136907.1">
    <property type="nucleotide sequence ID" value="NZ_JAUTXY010000021.1"/>
</dbReference>
<evidence type="ECO:0000313" key="1">
    <source>
        <dbReference type="EMBL" id="MEE2061766.1"/>
    </source>
</evidence>
<sequence length="575" mass="61723">MPTTAPKVPWAIHLTAADHRFRLLAFDFDSGPHGADVAAGDAHRLCTVLDELGVAHLHTASGPAGGQHVWIRLADPGASADNVRTLAHALRQHYPSLDTSPLTNPATGAVRPPGAPHRNGGYSLPHLLGTALSNTLKRMSSGAPNDVVEWLLARHPHAELSKHHDHPRTVRIIEDQAGPHLDRPRRPLSNRTQALLGTTPTPGTDRSALAHSILLGMAKAGHSLLDVETAVASAPGLVRLRDDHDRGRDDTTRQWQRALDVAARFAPASADERAPVDDELDHVETAVMADPTRWARPGGASDERILHALIVLARTARTRTLDVDVRRLAEAAAVAASTVSRRLRVLMGEGWVTRVNEGSGTRASTWELNLASIAATQGEPAPGSGTGISRPLLAHHTHDVWASRTGLGSAAARIHWEALKFGKSKFSARRGKNMISVVSEATGYATATVARTLDKFRDLHLLPVSSAITSIEPMDRIALSLGVAGTAAARASRHLIDRELHRWWTEELEWRSRRGKKRGVRATPPGALALPITAPARARYGRFPTGDDGRADYRTARDVVGTSLGNVPSLNSAAA</sequence>
<gene>
    <name evidence="1" type="ORF">Q7514_30005</name>
</gene>
<dbReference type="InterPro" id="IPR036388">
    <property type="entry name" value="WH-like_DNA-bd_sf"/>
</dbReference>
<reference evidence="1 2" key="1">
    <citation type="submission" date="2023-07" db="EMBL/GenBank/DDBJ databases">
        <authorList>
            <person name="Girao M."/>
            <person name="Carvalho M.F."/>
        </authorList>
    </citation>
    <scope>NUCLEOTIDE SEQUENCE [LARGE SCALE GENOMIC DNA]</scope>
    <source>
        <strain evidence="1 2">YIM65754</strain>
    </source>
</reference>
<dbReference type="EMBL" id="JAUTXY010000021">
    <property type="protein sequence ID" value="MEE2061766.1"/>
    <property type="molecule type" value="Genomic_DNA"/>
</dbReference>
<dbReference type="Proteomes" id="UP001336020">
    <property type="component" value="Unassembled WGS sequence"/>
</dbReference>
<evidence type="ECO:0000313" key="2">
    <source>
        <dbReference type="Proteomes" id="UP001336020"/>
    </source>
</evidence>
<dbReference type="SUPFAM" id="SSF46785">
    <property type="entry name" value="Winged helix' DNA-binding domain"/>
    <property type="match status" value="1"/>
</dbReference>
<dbReference type="Gene3D" id="1.10.10.10">
    <property type="entry name" value="Winged helix-like DNA-binding domain superfamily/Winged helix DNA-binding domain"/>
    <property type="match status" value="1"/>
</dbReference>
<evidence type="ECO:0008006" key="3">
    <source>
        <dbReference type="Google" id="ProtNLM"/>
    </source>
</evidence>
<dbReference type="InterPro" id="IPR036390">
    <property type="entry name" value="WH_DNA-bd_sf"/>
</dbReference>
<accession>A0ABU7LJT6</accession>
<comment type="caution">
    <text evidence="1">The sequence shown here is derived from an EMBL/GenBank/DDBJ whole genome shotgun (WGS) entry which is preliminary data.</text>
</comment>
<keyword evidence="2" id="KW-1185">Reference proteome</keyword>